<dbReference type="EMBL" id="JABSTV010001247">
    <property type="protein sequence ID" value="KAH7973134.1"/>
    <property type="molecule type" value="Genomic_DNA"/>
</dbReference>
<keyword evidence="4" id="KW-0238">DNA-binding</keyword>
<evidence type="ECO:0000313" key="6">
    <source>
        <dbReference type="EMBL" id="KAH7973134.1"/>
    </source>
</evidence>
<reference evidence="6" key="1">
    <citation type="journal article" date="2020" name="Cell">
        <title>Large-Scale Comparative Analyses of Tick Genomes Elucidate Their Genetic Diversity and Vector Capacities.</title>
        <authorList>
            <consortium name="Tick Genome and Microbiome Consortium (TIGMIC)"/>
            <person name="Jia N."/>
            <person name="Wang J."/>
            <person name="Shi W."/>
            <person name="Du L."/>
            <person name="Sun Y."/>
            <person name="Zhan W."/>
            <person name="Jiang J.F."/>
            <person name="Wang Q."/>
            <person name="Zhang B."/>
            <person name="Ji P."/>
            <person name="Bell-Sakyi L."/>
            <person name="Cui X.M."/>
            <person name="Yuan T.T."/>
            <person name="Jiang B.G."/>
            <person name="Yang W.F."/>
            <person name="Lam T.T."/>
            <person name="Chang Q.C."/>
            <person name="Ding S.J."/>
            <person name="Wang X.J."/>
            <person name="Zhu J.G."/>
            <person name="Ruan X.D."/>
            <person name="Zhao L."/>
            <person name="Wei J.T."/>
            <person name="Ye R.Z."/>
            <person name="Que T.C."/>
            <person name="Du C.H."/>
            <person name="Zhou Y.H."/>
            <person name="Cheng J.X."/>
            <person name="Dai P.F."/>
            <person name="Guo W.B."/>
            <person name="Han X.H."/>
            <person name="Huang E.J."/>
            <person name="Li L.F."/>
            <person name="Wei W."/>
            <person name="Gao Y.C."/>
            <person name="Liu J.Z."/>
            <person name="Shao H.Z."/>
            <person name="Wang X."/>
            <person name="Wang C.C."/>
            <person name="Yang T.C."/>
            <person name="Huo Q.B."/>
            <person name="Li W."/>
            <person name="Chen H.Y."/>
            <person name="Chen S.E."/>
            <person name="Zhou L.G."/>
            <person name="Ni X.B."/>
            <person name="Tian J.H."/>
            <person name="Sheng Y."/>
            <person name="Liu T."/>
            <person name="Pan Y.S."/>
            <person name="Xia L.Y."/>
            <person name="Li J."/>
            <person name="Zhao F."/>
            <person name="Cao W.C."/>
        </authorList>
    </citation>
    <scope>NUCLEOTIDE SEQUENCE</scope>
    <source>
        <strain evidence="6">Rsan-2018</strain>
    </source>
</reference>
<keyword evidence="1" id="KW-0479">Metal-binding</keyword>
<protein>
    <recommendedName>
        <fullName evidence="5">THAP-type domain-containing protein</fullName>
    </recommendedName>
</protein>
<proteinExistence type="predicted"/>
<reference evidence="6" key="2">
    <citation type="submission" date="2021-09" db="EMBL/GenBank/DDBJ databases">
        <authorList>
            <person name="Jia N."/>
            <person name="Wang J."/>
            <person name="Shi W."/>
            <person name="Du L."/>
            <person name="Sun Y."/>
            <person name="Zhan W."/>
            <person name="Jiang J."/>
            <person name="Wang Q."/>
            <person name="Zhang B."/>
            <person name="Ji P."/>
            <person name="Sakyi L.B."/>
            <person name="Cui X."/>
            <person name="Yuan T."/>
            <person name="Jiang B."/>
            <person name="Yang W."/>
            <person name="Lam T.T.-Y."/>
            <person name="Chang Q."/>
            <person name="Ding S."/>
            <person name="Wang X."/>
            <person name="Zhu J."/>
            <person name="Ruan X."/>
            <person name="Zhao L."/>
            <person name="Wei J."/>
            <person name="Que T."/>
            <person name="Du C."/>
            <person name="Cheng J."/>
            <person name="Dai P."/>
            <person name="Han X."/>
            <person name="Huang E."/>
            <person name="Gao Y."/>
            <person name="Liu J."/>
            <person name="Shao H."/>
            <person name="Ye R."/>
            <person name="Li L."/>
            <person name="Wei W."/>
            <person name="Wang X."/>
            <person name="Wang C."/>
            <person name="Huo Q."/>
            <person name="Li W."/>
            <person name="Guo W."/>
            <person name="Chen H."/>
            <person name="Chen S."/>
            <person name="Zhou L."/>
            <person name="Zhou L."/>
            <person name="Ni X."/>
            <person name="Tian J."/>
            <person name="Zhou Y."/>
            <person name="Sheng Y."/>
            <person name="Liu T."/>
            <person name="Pan Y."/>
            <person name="Xia L."/>
            <person name="Li J."/>
            <person name="Zhao F."/>
            <person name="Cao W."/>
        </authorList>
    </citation>
    <scope>NUCLEOTIDE SEQUENCE</scope>
    <source>
        <strain evidence="6">Rsan-2018</strain>
        <tissue evidence="6">Larvae</tissue>
    </source>
</reference>
<comment type="caution">
    <text evidence="6">The sequence shown here is derived from an EMBL/GenBank/DDBJ whole genome shotgun (WGS) entry which is preliminary data.</text>
</comment>
<keyword evidence="3" id="KW-0862">Zinc</keyword>
<evidence type="ECO:0000256" key="4">
    <source>
        <dbReference type="ARBA" id="ARBA00023125"/>
    </source>
</evidence>
<evidence type="ECO:0000256" key="1">
    <source>
        <dbReference type="ARBA" id="ARBA00022723"/>
    </source>
</evidence>
<evidence type="ECO:0000259" key="5">
    <source>
        <dbReference type="Pfam" id="PF05485"/>
    </source>
</evidence>
<dbReference type="VEuPathDB" id="VectorBase:RSAN_055394"/>
<dbReference type="InterPro" id="IPR006612">
    <property type="entry name" value="THAP_Znf"/>
</dbReference>
<keyword evidence="7" id="KW-1185">Reference proteome</keyword>
<name>A0A9D4QDB6_RHISA</name>
<dbReference type="GO" id="GO:0003677">
    <property type="term" value="F:DNA binding"/>
    <property type="evidence" value="ECO:0007669"/>
    <property type="project" value="UniProtKB-KW"/>
</dbReference>
<dbReference type="AlphaFoldDB" id="A0A9D4QDB6"/>
<dbReference type="Proteomes" id="UP000821837">
    <property type="component" value="Chromosome 11"/>
</dbReference>
<accession>A0A9D4QDB6</accession>
<dbReference type="Pfam" id="PF05485">
    <property type="entry name" value="THAP"/>
    <property type="match status" value="1"/>
</dbReference>
<gene>
    <name evidence="6" type="ORF">HPB52_021793</name>
</gene>
<dbReference type="GO" id="GO:0008270">
    <property type="term" value="F:zinc ion binding"/>
    <property type="evidence" value="ECO:0007669"/>
    <property type="project" value="UniProtKB-KW"/>
</dbReference>
<keyword evidence="2" id="KW-0863">Zinc-finger</keyword>
<sequence>MESSSKDPGFFKVPKVRTTECEKTKLLSEKRRREWLARISRPGTMDPDKYRVCSRHFVSGSPAKLFDECSPDWAPSLHLGYEAKPANEGRYTIA</sequence>
<feature type="domain" description="THAP-type" evidence="5">
    <location>
        <begin position="9"/>
        <end position="77"/>
    </location>
</feature>
<evidence type="ECO:0000256" key="3">
    <source>
        <dbReference type="ARBA" id="ARBA00022833"/>
    </source>
</evidence>
<organism evidence="6 7">
    <name type="scientific">Rhipicephalus sanguineus</name>
    <name type="common">Brown dog tick</name>
    <name type="synonym">Ixodes sanguineus</name>
    <dbReference type="NCBI Taxonomy" id="34632"/>
    <lineage>
        <taxon>Eukaryota</taxon>
        <taxon>Metazoa</taxon>
        <taxon>Ecdysozoa</taxon>
        <taxon>Arthropoda</taxon>
        <taxon>Chelicerata</taxon>
        <taxon>Arachnida</taxon>
        <taxon>Acari</taxon>
        <taxon>Parasitiformes</taxon>
        <taxon>Ixodida</taxon>
        <taxon>Ixodoidea</taxon>
        <taxon>Ixodidae</taxon>
        <taxon>Rhipicephalinae</taxon>
        <taxon>Rhipicephalus</taxon>
        <taxon>Rhipicephalus</taxon>
    </lineage>
</organism>
<evidence type="ECO:0000256" key="2">
    <source>
        <dbReference type="ARBA" id="ARBA00022771"/>
    </source>
</evidence>
<evidence type="ECO:0000313" key="7">
    <source>
        <dbReference type="Proteomes" id="UP000821837"/>
    </source>
</evidence>
<dbReference type="SUPFAM" id="SSF57716">
    <property type="entry name" value="Glucocorticoid receptor-like (DNA-binding domain)"/>
    <property type="match status" value="1"/>
</dbReference>